<gene>
    <name evidence="1" type="ORF">VA613_04010</name>
</gene>
<dbReference type="Proteomes" id="UP001334732">
    <property type="component" value="Chromosome"/>
</dbReference>
<evidence type="ECO:0000313" key="2">
    <source>
        <dbReference type="Proteomes" id="UP001334732"/>
    </source>
</evidence>
<sequence>MRGRWMLAGVLWLATGAHADDGRAGIGRYEALPLAGADGGKGGARALILDTRDGHVWVWSENELITTSDGQRRYGTGFIYQGRLRPGSQPGEFIEPQAK</sequence>
<dbReference type="EMBL" id="CP141769">
    <property type="protein sequence ID" value="WRS40039.1"/>
    <property type="molecule type" value="Genomic_DNA"/>
</dbReference>
<proteinExistence type="predicted"/>
<name>A0ABZ1CLH0_9PROT</name>
<keyword evidence="2" id="KW-1185">Reference proteome</keyword>
<protein>
    <submittedName>
        <fullName evidence="1">Uncharacterized protein</fullName>
    </submittedName>
</protein>
<organism evidence="1 2">
    <name type="scientific">Thiobacillus sedimenti</name>
    <dbReference type="NCBI Taxonomy" id="3110231"/>
    <lineage>
        <taxon>Bacteria</taxon>
        <taxon>Pseudomonadati</taxon>
        <taxon>Pseudomonadota</taxon>
        <taxon>Betaproteobacteria</taxon>
        <taxon>Nitrosomonadales</taxon>
        <taxon>Thiobacillaceae</taxon>
        <taxon>Thiobacillus</taxon>
    </lineage>
</organism>
<reference evidence="1 2" key="1">
    <citation type="submission" date="2023-12" db="EMBL/GenBank/DDBJ databases">
        <title>Thiobacillus sedimentum sp. nov., a chemolithoautotrophic sulfur-oxidizing bacterium isolated from freshwater sediment.</title>
        <authorList>
            <person name="Luo J."/>
            <person name="Dai C."/>
        </authorList>
    </citation>
    <scope>NUCLEOTIDE SEQUENCE [LARGE SCALE GENOMIC DNA]</scope>
    <source>
        <strain evidence="1 2">SCUT-2</strain>
    </source>
</reference>
<dbReference type="RefSeq" id="WP_324780570.1">
    <property type="nucleotide sequence ID" value="NZ_CP141769.1"/>
</dbReference>
<evidence type="ECO:0000313" key="1">
    <source>
        <dbReference type="EMBL" id="WRS40039.1"/>
    </source>
</evidence>
<accession>A0ABZ1CLH0</accession>